<gene>
    <name evidence="9" type="ORF">DNFV4_00749</name>
</gene>
<name>A0AA86T256_9BACT</name>
<dbReference type="Pfam" id="PF13442">
    <property type="entry name" value="Cytochrome_CBB3"/>
    <property type="match status" value="1"/>
</dbReference>
<dbReference type="KEGG" id="nti:DNFV4_00749"/>
<dbReference type="Gene3D" id="1.10.760.10">
    <property type="entry name" value="Cytochrome c-like domain"/>
    <property type="match status" value="1"/>
</dbReference>
<protein>
    <submittedName>
        <fullName evidence="9">Cytochrome c oxidase subunit CcoP</fullName>
    </submittedName>
</protein>
<feature type="domain" description="Cytochrome c" evidence="8">
    <location>
        <begin position="36"/>
        <end position="119"/>
    </location>
</feature>
<dbReference type="PANTHER" id="PTHR37823">
    <property type="entry name" value="CYTOCHROME C-553-LIKE"/>
    <property type="match status" value="1"/>
</dbReference>
<dbReference type="PRINTS" id="PR00605">
    <property type="entry name" value="CYTCHROMECIC"/>
</dbReference>
<evidence type="ECO:0000256" key="7">
    <source>
        <dbReference type="SAM" id="SignalP"/>
    </source>
</evidence>
<dbReference type="GO" id="GO:0005506">
    <property type="term" value="F:iron ion binding"/>
    <property type="evidence" value="ECO:0007669"/>
    <property type="project" value="InterPro"/>
</dbReference>
<dbReference type="EMBL" id="OX365700">
    <property type="protein sequence ID" value="CAI4030321.1"/>
    <property type="molecule type" value="Genomic_DNA"/>
</dbReference>
<evidence type="ECO:0000256" key="3">
    <source>
        <dbReference type="ARBA" id="ARBA00022723"/>
    </source>
</evidence>
<evidence type="ECO:0000313" key="9">
    <source>
        <dbReference type="EMBL" id="CAI4030321.1"/>
    </source>
</evidence>
<evidence type="ECO:0000256" key="1">
    <source>
        <dbReference type="ARBA" id="ARBA00022448"/>
    </source>
</evidence>
<dbReference type="InterPro" id="IPR009056">
    <property type="entry name" value="Cyt_c-like_dom"/>
</dbReference>
<dbReference type="PROSITE" id="PS51007">
    <property type="entry name" value="CYTC"/>
    <property type="match status" value="1"/>
</dbReference>
<feature type="chain" id="PRO_5041709872" evidence="7">
    <location>
        <begin position="30"/>
        <end position="120"/>
    </location>
</feature>
<keyword evidence="5 6" id="KW-0408">Iron</keyword>
<keyword evidence="7" id="KW-0732">Signal</keyword>
<proteinExistence type="predicted"/>
<keyword evidence="4" id="KW-0249">Electron transport</keyword>
<reference evidence="9" key="1">
    <citation type="submission" date="2022-10" db="EMBL/GenBank/DDBJ databases">
        <authorList>
            <person name="Koch H."/>
        </authorList>
    </citation>
    <scope>NUCLEOTIDE SEQUENCE</scope>
    <source>
        <strain evidence="9">DNF</strain>
    </source>
</reference>
<evidence type="ECO:0000259" key="8">
    <source>
        <dbReference type="PROSITE" id="PS51007"/>
    </source>
</evidence>
<dbReference type="GO" id="GO:0009055">
    <property type="term" value="F:electron transfer activity"/>
    <property type="evidence" value="ECO:0007669"/>
    <property type="project" value="InterPro"/>
</dbReference>
<dbReference type="PANTHER" id="PTHR37823:SF1">
    <property type="entry name" value="CYTOCHROME C-553-LIKE"/>
    <property type="match status" value="1"/>
</dbReference>
<dbReference type="Proteomes" id="UP001179121">
    <property type="component" value="Chromosome"/>
</dbReference>
<sequence>MMIPPARRRFGRWWHLSLVIAAGVWTAAAAEQSHTTQEEQGKRIFQRYCAGCHGREGTGEGYRLLGADPANLTSRQTQEKSDEDLLESIHEGQQGMPAWKDRLSNEDRRRVLAYIRSLAQ</sequence>
<dbReference type="SUPFAM" id="SSF46626">
    <property type="entry name" value="Cytochrome c"/>
    <property type="match status" value="1"/>
</dbReference>
<evidence type="ECO:0000313" key="10">
    <source>
        <dbReference type="Proteomes" id="UP001179121"/>
    </source>
</evidence>
<feature type="signal peptide" evidence="7">
    <location>
        <begin position="1"/>
        <end position="29"/>
    </location>
</feature>
<keyword evidence="2 6" id="KW-0349">Heme</keyword>
<keyword evidence="1" id="KW-0813">Transport</keyword>
<evidence type="ECO:0000256" key="5">
    <source>
        <dbReference type="ARBA" id="ARBA00023004"/>
    </source>
</evidence>
<dbReference type="AlphaFoldDB" id="A0AA86T256"/>
<evidence type="ECO:0000256" key="6">
    <source>
        <dbReference type="PROSITE-ProRule" id="PRU00433"/>
    </source>
</evidence>
<evidence type="ECO:0000256" key="4">
    <source>
        <dbReference type="ARBA" id="ARBA00022982"/>
    </source>
</evidence>
<accession>A0AA86T256</accession>
<dbReference type="InterPro" id="IPR008168">
    <property type="entry name" value="Cyt_C_IC"/>
</dbReference>
<dbReference type="InterPro" id="IPR036909">
    <property type="entry name" value="Cyt_c-like_dom_sf"/>
</dbReference>
<organism evidence="9 10">
    <name type="scientific">Nitrospira tepida</name>
    <dbReference type="NCBI Taxonomy" id="2973512"/>
    <lineage>
        <taxon>Bacteria</taxon>
        <taxon>Pseudomonadati</taxon>
        <taxon>Nitrospirota</taxon>
        <taxon>Nitrospiria</taxon>
        <taxon>Nitrospirales</taxon>
        <taxon>Nitrospiraceae</taxon>
        <taxon>Nitrospira</taxon>
    </lineage>
</organism>
<keyword evidence="10" id="KW-1185">Reference proteome</keyword>
<evidence type="ECO:0000256" key="2">
    <source>
        <dbReference type="ARBA" id="ARBA00022617"/>
    </source>
</evidence>
<dbReference type="GO" id="GO:0020037">
    <property type="term" value="F:heme binding"/>
    <property type="evidence" value="ECO:0007669"/>
    <property type="project" value="InterPro"/>
</dbReference>
<dbReference type="InterPro" id="IPR051811">
    <property type="entry name" value="Cytochrome_c550/c551-like"/>
</dbReference>
<keyword evidence="3 6" id="KW-0479">Metal-binding</keyword>